<evidence type="ECO:0000256" key="1">
    <source>
        <dbReference type="SAM" id="MobiDB-lite"/>
    </source>
</evidence>
<accession>A0A4D4KNM0</accession>
<keyword evidence="3" id="KW-1185">Reference proteome</keyword>
<evidence type="ECO:0000313" key="3">
    <source>
        <dbReference type="Proteomes" id="UP000299290"/>
    </source>
</evidence>
<reference evidence="2 3" key="1">
    <citation type="journal article" date="2020" name="Int. J. Syst. Evol. Microbiol.">
        <title>Reclassification of Streptomyces castelarensis and Streptomyces sporoclivatus as later heterotypic synonyms of Streptomyces antimycoticus.</title>
        <authorList>
            <person name="Komaki H."/>
            <person name="Tamura T."/>
        </authorList>
    </citation>
    <scope>NUCLEOTIDE SEQUENCE [LARGE SCALE GENOMIC DNA]</scope>
    <source>
        <strain evidence="2 3">NBRC 12839</strain>
    </source>
</reference>
<dbReference type="AlphaFoldDB" id="A0A4D4KNM0"/>
<protein>
    <submittedName>
        <fullName evidence="2">Uncharacterized protein</fullName>
    </submittedName>
</protein>
<comment type="caution">
    <text evidence="2">The sequence shown here is derived from an EMBL/GenBank/DDBJ whole genome shotgun (WGS) entry which is preliminary data.</text>
</comment>
<dbReference type="Proteomes" id="UP000299290">
    <property type="component" value="Unassembled WGS sequence"/>
</dbReference>
<name>A0A4D4KNM0_9ACTN</name>
<dbReference type="EMBL" id="BJHV01000001">
    <property type="protein sequence ID" value="GDY48486.1"/>
    <property type="molecule type" value="Genomic_DNA"/>
</dbReference>
<evidence type="ECO:0000313" key="2">
    <source>
        <dbReference type="EMBL" id="GDY48486.1"/>
    </source>
</evidence>
<gene>
    <name evidence="2" type="ORF">SANT12839_093680</name>
</gene>
<sequence>MGAAGLNRAPPAARGDASCPGSADRRAVCQVRSHMYDEVRPEASQNDPEAIPMMISTASVLSIFSTRGDGRRGSRSCELTRPPYMARSGCVWRLFEDFDEAK</sequence>
<proteinExistence type="predicted"/>
<feature type="region of interest" description="Disordered" evidence="1">
    <location>
        <begin position="1"/>
        <end position="22"/>
    </location>
</feature>
<organism evidence="2 3">
    <name type="scientific">Streptomyces antimycoticus</name>
    <dbReference type="NCBI Taxonomy" id="68175"/>
    <lineage>
        <taxon>Bacteria</taxon>
        <taxon>Bacillati</taxon>
        <taxon>Actinomycetota</taxon>
        <taxon>Actinomycetes</taxon>
        <taxon>Kitasatosporales</taxon>
        <taxon>Streptomycetaceae</taxon>
        <taxon>Streptomyces</taxon>
        <taxon>Streptomyces violaceusniger group</taxon>
    </lineage>
</organism>